<accession>A0A974GYA8</accession>
<organism evidence="1 2">
    <name type="scientific">Sedimentibacter hydroxybenzoicus DSM 7310</name>
    <dbReference type="NCBI Taxonomy" id="1123245"/>
    <lineage>
        <taxon>Bacteria</taxon>
        <taxon>Bacillati</taxon>
        <taxon>Bacillota</taxon>
        <taxon>Tissierellia</taxon>
        <taxon>Sedimentibacter</taxon>
    </lineage>
</organism>
<evidence type="ECO:0000313" key="2">
    <source>
        <dbReference type="Proteomes" id="UP000611629"/>
    </source>
</evidence>
<dbReference type="AlphaFoldDB" id="A0A974GYA8"/>
<dbReference type="InterPro" id="IPR024211">
    <property type="entry name" value="DUF3841"/>
</dbReference>
<evidence type="ECO:0000313" key="1">
    <source>
        <dbReference type="EMBL" id="NYB76030.1"/>
    </source>
</evidence>
<protein>
    <submittedName>
        <fullName evidence="1">DUF3841 domain-containing protein</fullName>
    </submittedName>
</protein>
<name>A0A974GYA8_SEDHY</name>
<comment type="caution">
    <text evidence="1">The sequence shown here is derived from an EMBL/GenBank/DDBJ whole genome shotgun (WGS) entry which is preliminary data.</text>
</comment>
<gene>
    <name evidence="1" type="ORF">HZF24_17930</name>
</gene>
<dbReference type="EMBL" id="JACBNQ010000038">
    <property type="protein sequence ID" value="NYB76030.1"/>
    <property type="molecule type" value="Genomic_DNA"/>
</dbReference>
<dbReference type="Pfam" id="PF12952">
    <property type="entry name" value="DUF3841"/>
    <property type="match status" value="1"/>
</dbReference>
<keyword evidence="2" id="KW-1185">Reference proteome</keyword>
<reference evidence="1" key="1">
    <citation type="submission" date="2020-07" db="EMBL/GenBank/DDBJ databases">
        <title>Genomic analysis of a strain of Sedimentibacter Hydroxybenzoicus DSM7310.</title>
        <authorList>
            <person name="Ma S."/>
        </authorList>
    </citation>
    <scope>NUCLEOTIDE SEQUENCE</scope>
    <source>
        <strain evidence="1">DSM 7310</strain>
    </source>
</reference>
<dbReference type="RefSeq" id="WP_179239749.1">
    <property type="nucleotide sequence ID" value="NZ_JACBNQ010000038.1"/>
</dbReference>
<dbReference type="Proteomes" id="UP000611629">
    <property type="component" value="Unassembled WGS sequence"/>
</dbReference>
<proteinExistence type="predicted"/>
<sequence>MVKLWTRQHIKSLDELKENGVIRIEKNHLDKKFEEISDYIINLYSWFVNQAEKKVPKPEGVEFPIWCSVSEENMLRPTKDEIVYIIEANENEVIYFDGAKWDYVLNHHYVPKDENDEREYTEDIAKKGFANSFSFLDDKTSHLYPEEKRRVMESWHRIFDIDKWDIFRVQANIWEIRPEMIKDILYDK</sequence>